<dbReference type="EMBL" id="MDTU01000001">
    <property type="protein sequence ID" value="ODN42214.1"/>
    <property type="molecule type" value="Genomic_DNA"/>
</dbReference>
<accession>A0ABX3A028</accession>
<protein>
    <submittedName>
        <fullName evidence="1">Uncharacterized protein</fullName>
    </submittedName>
</protein>
<name>A0ABX3A028_9GAMM</name>
<dbReference type="Proteomes" id="UP000094329">
    <property type="component" value="Unassembled WGS sequence"/>
</dbReference>
<gene>
    <name evidence="1" type="ORF">BGC07_03770</name>
</gene>
<sequence>MDNTDIEHSHIVYAYDPNQKKYFKAYHTDNQSLKSVVDKDETGKLNISLEKETAADVQQPLNYRLTVTLRPKPEEQIYITAVSETQKNCHQYGVTNA</sequence>
<proteinExistence type="predicted"/>
<reference evidence="1 2" key="1">
    <citation type="submission" date="2016-08" db="EMBL/GenBank/DDBJ databases">
        <title>Draft genome sequence of Candidatus Piscirickettsia litoralis, from seawater.</title>
        <authorList>
            <person name="Wan X."/>
            <person name="Lee A.J."/>
            <person name="Hou S."/>
            <person name="Donachie S.P."/>
        </authorList>
    </citation>
    <scope>NUCLEOTIDE SEQUENCE [LARGE SCALE GENOMIC DNA]</scope>
    <source>
        <strain evidence="1 2">Y2</strain>
    </source>
</reference>
<comment type="caution">
    <text evidence="1">The sequence shown here is derived from an EMBL/GenBank/DDBJ whole genome shotgun (WGS) entry which is preliminary data.</text>
</comment>
<keyword evidence="2" id="KW-1185">Reference proteome</keyword>
<organism evidence="1 2">
    <name type="scientific">Piscirickettsia litoralis</name>
    <dbReference type="NCBI Taxonomy" id="1891921"/>
    <lineage>
        <taxon>Bacteria</taxon>
        <taxon>Pseudomonadati</taxon>
        <taxon>Pseudomonadota</taxon>
        <taxon>Gammaproteobacteria</taxon>
        <taxon>Thiotrichales</taxon>
        <taxon>Piscirickettsiaceae</taxon>
        <taxon>Piscirickettsia</taxon>
    </lineage>
</organism>
<evidence type="ECO:0000313" key="2">
    <source>
        <dbReference type="Proteomes" id="UP000094329"/>
    </source>
</evidence>
<evidence type="ECO:0000313" key="1">
    <source>
        <dbReference type="EMBL" id="ODN42214.1"/>
    </source>
</evidence>